<evidence type="ECO:0000256" key="1">
    <source>
        <dbReference type="SAM" id="Phobius"/>
    </source>
</evidence>
<gene>
    <name evidence="4" type="ORF">NQ318_013428</name>
</gene>
<dbReference type="PANTHER" id="PTHR11161:SF0">
    <property type="entry name" value="O-ACYLTRANSFERASE LIKE PROTEIN"/>
    <property type="match status" value="1"/>
</dbReference>
<protein>
    <recommendedName>
        <fullName evidence="3">Nose resistant-to-fluoxetine protein N-terminal domain-containing protein</fullName>
    </recommendedName>
</protein>
<keyword evidence="1" id="KW-0812">Transmembrane</keyword>
<dbReference type="GO" id="GO:0016747">
    <property type="term" value="F:acyltransferase activity, transferring groups other than amino-acyl groups"/>
    <property type="evidence" value="ECO:0007669"/>
    <property type="project" value="InterPro"/>
</dbReference>
<keyword evidence="2" id="KW-0732">Signal</keyword>
<evidence type="ECO:0000256" key="2">
    <source>
        <dbReference type="SAM" id="SignalP"/>
    </source>
</evidence>
<organism evidence="4 5">
    <name type="scientific">Aromia moschata</name>
    <dbReference type="NCBI Taxonomy" id="1265417"/>
    <lineage>
        <taxon>Eukaryota</taxon>
        <taxon>Metazoa</taxon>
        <taxon>Ecdysozoa</taxon>
        <taxon>Arthropoda</taxon>
        <taxon>Hexapoda</taxon>
        <taxon>Insecta</taxon>
        <taxon>Pterygota</taxon>
        <taxon>Neoptera</taxon>
        <taxon>Endopterygota</taxon>
        <taxon>Coleoptera</taxon>
        <taxon>Polyphaga</taxon>
        <taxon>Cucujiformia</taxon>
        <taxon>Chrysomeloidea</taxon>
        <taxon>Cerambycidae</taxon>
        <taxon>Cerambycinae</taxon>
        <taxon>Callichromatini</taxon>
        <taxon>Aromia</taxon>
    </lineage>
</organism>
<feature type="transmembrane region" description="Helical" evidence="1">
    <location>
        <begin position="346"/>
        <end position="367"/>
    </location>
</feature>
<feature type="transmembrane region" description="Helical" evidence="1">
    <location>
        <begin position="303"/>
        <end position="326"/>
    </location>
</feature>
<reference evidence="4" key="1">
    <citation type="journal article" date="2023" name="Insect Mol. Biol.">
        <title>Genome sequencing provides insights into the evolution of gene families encoding plant cell wall-degrading enzymes in longhorned beetles.</title>
        <authorList>
            <person name="Shin N.R."/>
            <person name="Okamura Y."/>
            <person name="Kirsch R."/>
            <person name="Pauchet Y."/>
        </authorList>
    </citation>
    <scope>NUCLEOTIDE SEQUENCE</scope>
    <source>
        <strain evidence="4">AMC_N1</strain>
    </source>
</reference>
<keyword evidence="1" id="KW-1133">Transmembrane helix</keyword>
<dbReference type="Pfam" id="PF20146">
    <property type="entry name" value="NRF"/>
    <property type="match status" value="1"/>
</dbReference>
<feature type="transmembrane region" description="Helical" evidence="1">
    <location>
        <begin position="584"/>
        <end position="605"/>
    </location>
</feature>
<feature type="transmembrane region" description="Helical" evidence="1">
    <location>
        <begin position="266"/>
        <end position="283"/>
    </location>
</feature>
<dbReference type="PANTHER" id="PTHR11161">
    <property type="entry name" value="O-ACYLTRANSFERASE"/>
    <property type="match status" value="1"/>
</dbReference>
<evidence type="ECO:0000313" key="5">
    <source>
        <dbReference type="Proteomes" id="UP001162162"/>
    </source>
</evidence>
<sequence>MKVPVFIILVTILHGVTPQSPGISGLVSQIEGIINKSNKSDVVSLADSMQFLVGFNNLMQDLQNVIQDITLPDNECFRQLQLVLDGITRGETWAIKMFDAMAKIQPGILNGNIMHLGNYDECLDINVFVNETQINGKYCTAPLSEFKENTMDLHNQDTLVNLKISYGFCIPAACDNASITEILEDICDSSVKPKSLSVGAILSISLFSFIGIFIASSTIYDILLLRKKEDKEASLLTAFSVYTNGNKLFSTKTSGDSLNCLNGMRVISMIWIIAGHRYMYLYYIPLTNLDDVMKWHETTLGTLITSVNLAVDTFFLISGLLVVYVYLNNREKGRSISTIMLYVHRLLRLSPSLAMAVLFYATLLKYIGTGPLWNIVYYMFQYPCETVWWKTLLYVQNYVDAETMCMDHTWYLAVDTQLYFLSPLLLLPLIKWPKRTISVILILVFFCCAATFEITWLKQLRPAYYGLDVTLKKNLYYVTHVRAAPWLLGFIMGYVIFQCRKQKIMIHKAIVVFLWLVSTGSMLGLILYHKKIASTVDVDVLQSSLINSLGRTVWALALSVIIFLCVMDYGGLINKFLSAPIFSVLIRLNYNMYLLHIAVIVYYTAQLQTPEYVSPQKMFYLFWGDLIITLLLSIVWTLAFESPILVLEKILFSKKKKICNHRATSF</sequence>
<evidence type="ECO:0000259" key="3">
    <source>
        <dbReference type="SMART" id="SM00703"/>
    </source>
</evidence>
<keyword evidence="1" id="KW-0472">Membrane</keyword>
<feature type="transmembrane region" description="Helical" evidence="1">
    <location>
        <begin position="509"/>
        <end position="529"/>
    </location>
</feature>
<evidence type="ECO:0000313" key="4">
    <source>
        <dbReference type="EMBL" id="KAJ8953086.1"/>
    </source>
</evidence>
<accession>A0AAV8YQ99</accession>
<dbReference type="AlphaFoldDB" id="A0AAV8YQ99"/>
<feature type="signal peptide" evidence="2">
    <location>
        <begin position="1"/>
        <end position="18"/>
    </location>
</feature>
<feature type="transmembrane region" description="Helical" evidence="1">
    <location>
        <begin position="477"/>
        <end position="497"/>
    </location>
</feature>
<name>A0AAV8YQ99_9CUCU</name>
<keyword evidence="5" id="KW-1185">Reference proteome</keyword>
<dbReference type="InterPro" id="IPR052728">
    <property type="entry name" value="O2_lipid_transport_reg"/>
</dbReference>
<feature type="chain" id="PRO_5043440463" description="Nose resistant-to-fluoxetine protein N-terminal domain-containing protein" evidence="2">
    <location>
        <begin position="19"/>
        <end position="666"/>
    </location>
</feature>
<dbReference type="EMBL" id="JAPWTK010000061">
    <property type="protein sequence ID" value="KAJ8953086.1"/>
    <property type="molecule type" value="Genomic_DNA"/>
</dbReference>
<dbReference type="InterPro" id="IPR002656">
    <property type="entry name" value="Acyl_transf_3_dom"/>
</dbReference>
<comment type="caution">
    <text evidence="4">The sequence shown here is derived from an EMBL/GenBank/DDBJ whole genome shotgun (WGS) entry which is preliminary data.</text>
</comment>
<feature type="transmembrane region" description="Helical" evidence="1">
    <location>
        <begin position="196"/>
        <end position="223"/>
    </location>
</feature>
<dbReference type="SMART" id="SM00703">
    <property type="entry name" value="NRF"/>
    <property type="match status" value="1"/>
</dbReference>
<feature type="transmembrane region" description="Helical" evidence="1">
    <location>
        <begin position="410"/>
        <end position="430"/>
    </location>
</feature>
<feature type="transmembrane region" description="Helical" evidence="1">
    <location>
        <begin position="437"/>
        <end position="457"/>
    </location>
</feature>
<feature type="domain" description="Nose resistant-to-fluoxetine protein N-terminal" evidence="3">
    <location>
        <begin position="73"/>
        <end position="205"/>
    </location>
</feature>
<dbReference type="Proteomes" id="UP001162162">
    <property type="component" value="Unassembled WGS sequence"/>
</dbReference>
<dbReference type="InterPro" id="IPR006621">
    <property type="entry name" value="Nose-resist-to-fluoxetine_N"/>
</dbReference>
<dbReference type="Pfam" id="PF01757">
    <property type="entry name" value="Acyl_transf_3"/>
    <property type="match status" value="1"/>
</dbReference>
<proteinExistence type="predicted"/>
<feature type="transmembrane region" description="Helical" evidence="1">
    <location>
        <begin position="620"/>
        <end position="647"/>
    </location>
</feature>
<feature type="transmembrane region" description="Helical" evidence="1">
    <location>
        <begin position="549"/>
        <end position="572"/>
    </location>
</feature>